<evidence type="ECO:0000256" key="1">
    <source>
        <dbReference type="SAM" id="MobiDB-lite"/>
    </source>
</evidence>
<protein>
    <recommendedName>
        <fullName evidence="2">Reverse transcriptase Ty1/copia-type domain-containing protein</fullName>
    </recommendedName>
</protein>
<dbReference type="Pfam" id="PF07727">
    <property type="entry name" value="RVT_2"/>
    <property type="match status" value="1"/>
</dbReference>
<dbReference type="InterPro" id="IPR013103">
    <property type="entry name" value="RVT_2"/>
</dbReference>
<proteinExistence type="predicted"/>
<comment type="caution">
    <text evidence="3">The sequence shown here is derived from an EMBL/GenBank/DDBJ whole genome shotgun (WGS) entry which is preliminary data.</text>
</comment>
<sequence>MRYKSRSYFTAWREVFGKDRATGDEVEDDEDTARAAKGKAQKESNTYGLQQAFRSWNTRFDEVIRGYDFIKNEHGPCVYKKISGSSVAYLVLYIDDILLNGNDVKVLGDITGSYFH</sequence>
<reference evidence="3" key="2">
    <citation type="journal article" date="2024" name="Plant">
        <title>Genomic evolution and insights into agronomic trait innovations of Sesamum species.</title>
        <authorList>
            <person name="Miao H."/>
            <person name="Wang L."/>
            <person name="Qu L."/>
            <person name="Liu H."/>
            <person name="Sun Y."/>
            <person name="Le M."/>
            <person name="Wang Q."/>
            <person name="Wei S."/>
            <person name="Zheng Y."/>
            <person name="Lin W."/>
            <person name="Duan Y."/>
            <person name="Cao H."/>
            <person name="Xiong S."/>
            <person name="Wang X."/>
            <person name="Wei L."/>
            <person name="Li C."/>
            <person name="Ma Q."/>
            <person name="Ju M."/>
            <person name="Zhao R."/>
            <person name="Li G."/>
            <person name="Mu C."/>
            <person name="Tian Q."/>
            <person name="Mei H."/>
            <person name="Zhang T."/>
            <person name="Gao T."/>
            <person name="Zhang H."/>
        </authorList>
    </citation>
    <scope>NUCLEOTIDE SEQUENCE</scope>
    <source>
        <strain evidence="3">G02</strain>
    </source>
</reference>
<dbReference type="AlphaFoldDB" id="A0AAW2Q267"/>
<reference evidence="3" key="1">
    <citation type="submission" date="2020-06" db="EMBL/GenBank/DDBJ databases">
        <authorList>
            <person name="Li T."/>
            <person name="Hu X."/>
            <person name="Zhang T."/>
            <person name="Song X."/>
            <person name="Zhang H."/>
            <person name="Dai N."/>
            <person name="Sheng W."/>
            <person name="Hou X."/>
            <person name="Wei L."/>
        </authorList>
    </citation>
    <scope>NUCLEOTIDE SEQUENCE</scope>
    <source>
        <strain evidence="3">G02</strain>
        <tissue evidence="3">Leaf</tissue>
    </source>
</reference>
<evidence type="ECO:0000259" key="2">
    <source>
        <dbReference type="Pfam" id="PF07727"/>
    </source>
</evidence>
<organism evidence="3">
    <name type="scientific">Sesamum radiatum</name>
    <name type="common">Black benniseed</name>
    <dbReference type="NCBI Taxonomy" id="300843"/>
    <lineage>
        <taxon>Eukaryota</taxon>
        <taxon>Viridiplantae</taxon>
        <taxon>Streptophyta</taxon>
        <taxon>Embryophyta</taxon>
        <taxon>Tracheophyta</taxon>
        <taxon>Spermatophyta</taxon>
        <taxon>Magnoliopsida</taxon>
        <taxon>eudicotyledons</taxon>
        <taxon>Gunneridae</taxon>
        <taxon>Pentapetalae</taxon>
        <taxon>asterids</taxon>
        <taxon>lamiids</taxon>
        <taxon>Lamiales</taxon>
        <taxon>Pedaliaceae</taxon>
        <taxon>Sesamum</taxon>
    </lineage>
</organism>
<dbReference type="EMBL" id="JACGWJ010000016">
    <property type="protein sequence ID" value="KAL0361837.1"/>
    <property type="molecule type" value="Genomic_DNA"/>
</dbReference>
<feature type="domain" description="Reverse transcriptase Ty1/copia-type" evidence="2">
    <location>
        <begin position="41"/>
        <end position="110"/>
    </location>
</feature>
<gene>
    <name evidence="3" type="ORF">Sradi_3868200</name>
</gene>
<name>A0AAW2Q267_SESRA</name>
<feature type="region of interest" description="Disordered" evidence="1">
    <location>
        <begin position="23"/>
        <end position="43"/>
    </location>
</feature>
<evidence type="ECO:0000313" key="3">
    <source>
        <dbReference type="EMBL" id="KAL0361837.1"/>
    </source>
</evidence>
<accession>A0AAW2Q267</accession>